<keyword evidence="11 16" id="KW-0067">ATP-binding</keyword>
<dbReference type="Pfam" id="PF21494">
    <property type="entry name" value="PKC_C2"/>
    <property type="match status" value="1"/>
</dbReference>
<dbReference type="FunFam" id="3.30.60.20:FF:000003">
    <property type="entry name" value="Protein kinase C delta"/>
    <property type="match status" value="1"/>
</dbReference>
<evidence type="ECO:0000259" key="17">
    <source>
        <dbReference type="PROSITE" id="PS50011"/>
    </source>
</evidence>
<dbReference type="PROSITE" id="PS50011">
    <property type="entry name" value="PROTEIN_KINASE_DOM"/>
    <property type="match status" value="1"/>
</dbReference>
<dbReference type="InterPro" id="IPR035892">
    <property type="entry name" value="C2_domain_sf"/>
</dbReference>
<dbReference type="InterPro" id="IPR011009">
    <property type="entry name" value="Kinase-like_dom_sf"/>
</dbReference>
<dbReference type="InterPro" id="IPR020454">
    <property type="entry name" value="DAG/PE-bd"/>
</dbReference>
<evidence type="ECO:0000259" key="18">
    <source>
        <dbReference type="PROSITE" id="PS50081"/>
    </source>
</evidence>
<dbReference type="Gene3D" id="2.60.40.150">
    <property type="entry name" value="C2 domain"/>
    <property type="match status" value="1"/>
</dbReference>
<evidence type="ECO:0000256" key="3">
    <source>
        <dbReference type="ARBA" id="ARBA00022553"/>
    </source>
</evidence>
<dbReference type="SUPFAM" id="SSF57889">
    <property type="entry name" value="Cysteine-rich domain"/>
    <property type="match status" value="1"/>
</dbReference>
<comment type="similarity">
    <text evidence="1">Belongs to the protein kinase superfamily. AGC Ser/Thr protein kinase family. PKC subfamily.</text>
</comment>
<dbReference type="FunFam" id="3.30.200.20:FF:000103">
    <property type="entry name" value="Protein kinase C"/>
    <property type="match status" value="1"/>
</dbReference>
<dbReference type="PANTHER" id="PTHR24356:SF181">
    <property type="entry name" value="PROTEIN KINASE C THETA TYPE"/>
    <property type="match status" value="1"/>
</dbReference>
<dbReference type="InterPro" id="IPR000719">
    <property type="entry name" value="Prot_kinase_dom"/>
</dbReference>
<organism evidence="19 20">
    <name type="scientific">Bambusicola thoracicus</name>
    <name type="common">Chinese bamboo-partridge</name>
    <name type="synonym">Perdix thoracica</name>
    <dbReference type="NCBI Taxonomy" id="9083"/>
    <lineage>
        <taxon>Eukaryota</taxon>
        <taxon>Metazoa</taxon>
        <taxon>Chordata</taxon>
        <taxon>Craniata</taxon>
        <taxon>Vertebrata</taxon>
        <taxon>Euteleostomi</taxon>
        <taxon>Archelosauria</taxon>
        <taxon>Archosauria</taxon>
        <taxon>Dinosauria</taxon>
        <taxon>Saurischia</taxon>
        <taxon>Theropoda</taxon>
        <taxon>Coelurosauria</taxon>
        <taxon>Aves</taxon>
        <taxon>Neognathae</taxon>
        <taxon>Galloanserae</taxon>
        <taxon>Galliformes</taxon>
        <taxon>Phasianidae</taxon>
        <taxon>Perdicinae</taxon>
        <taxon>Bambusicola</taxon>
    </lineage>
</organism>
<dbReference type="CDD" id="cd20837">
    <property type="entry name" value="C1_nPKC_theta-like_rpt2"/>
    <property type="match status" value="1"/>
</dbReference>
<keyword evidence="5" id="KW-0479">Metal-binding</keyword>
<dbReference type="SUPFAM" id="SSF49562">
    <property type="entry name" value="C2 domain (Calcium/lipid-binding domain, CaLB)"/>
    <property type="match status" value="1"/>
</dbReference>
<keyword evidence="8" id="KW-0863">Zinc-finger</keyword>
<dbReference type="SUPFAM" id="SSF56112">
    <property type="entry name" value="Protein kinase-like (PK-like)"/>
    <property type="match status" value="1"/>
</dbReference>
<evidence type="ECO:0000256" key="9">
    <source>
        <dbReference type="ARBA" id="ARBA00022777"/>
    </source>
</evidence>
<keyword evidence="20" id="KW-1185">Reference proteome</keyword>
<evidence type="ECO:0000256" key="1">
    <source>
        <dbReference type="ARBA" id="ARBA00005490"/>
    </source>
</evidence>
<dbReference type="GO" id="GO:0005524">
    <property type="term" value="F:ATP binding"/>
    <property type="evidence" value="ECO:0007669"/>
    <property type="project" value="UniProtKB-UniRule"/>
</dbReference>
<sequence>MRASPLNPNLFLLTENGQVYVQKKPTMYPPWNSTFDAHINNGRVMHIVVKDKSAEMVSETTVELKVLAERCKKSNGKTEIWFHKERFKIDMPHRFKVYNYKSPTFCDHCGTLLWGLARQGLKCDACCMNVHHKCQTKVANLCGVNQKLMAEALALIGSTQQGISWETPVEVTTKGESLIETDLGGKQLLEQQEDQVQLKLTIEDFVLHKMLGKGSFGKVFLAELKNTDQYFAVKALKKDVVLMDDDVECTMVEKRVLSLAWEHPFLTHVFCTFQTK</sequence>
<dbReference type="PROSITE" id="PS00479">
    <property type="entry name" value="ZF_DAG_PE_1"/>
    <property type="match status" value="1"/>
</dbReference>
<protein>
    <recommendedName>
        <fullName evidence="21">Protein kinase C</fullName>
    </recommendedName>
</protein>
<evidence type="ECO:0000313" key="20">
    <source>
        <dbReference type="Proteomes" id="UP000237246"/>
    </source>
</evidence>
<dbReference type="GO" id="GO:0035556">
    <property type="term" value="P:intracellular signal transduction"/>
    <property type="evidence" value="ECO:0007669"/>
    <property type="project" value="TreeGrafter"/>
</dbReference>
<dbReference type="EMBL" id="PPHD01012416">
    <property type="protein sequence ID" value="POI30275.1"/>
    <property type="molecule type" value="Genomic_DNA"/>
</dbReference>
<dbReference type="InterPro" id="IPR002219">
    <property type="entry name" value="PKC_DAG/PE"/>
</dbReference>
<evidence type="ECO:0000256" key="7">
    <source>
        <dbReference type="ARBA" id="ARBA00022741"/>
    </source>
</evidence>
<comment type="caution">
    <text evidence="19">The sequence shown here is derived from an EMBL/GenBank/DDBJ whole genome shotgun (WGS) entry which is preliminary data.</text>
</comment>
<dbReference type="InterPro" id="IPR050236">
    <property type="entry name" value="Ser_Thr_kinase_AGC"/>
</dbReference>
<keyword evidence="2" id="KW-0723">Serine/threonine-protein kinase</keyword>
<dbReference type="PRINTS" id="PR00008">
    <property type="entry name" value="DAGPEDOMAIN"/>
</dbReference>
<keyword evidence="10" id="KW-0862">Zinc</keyword>
<keyword evidence="3" id="KW-0597">Phosphoprotein</keyword>
<evidence type="ECO:0000256" key="5">
    <source>
        <dbReference type="ARBA" id="ARBA00022723"/>
    </source>
</evidence>
<dbReference type="InterPro" id="IPR046349">
    <property type="entry name" value="C1-like_sf"/>
</dbReference>
<comment type="catalytic activity">
    <reaction evidence="12">
        <text>L-threonyl-[protein] + ATP = O-phospho-L-threonyl-[protein] + ADP + H(+)</text>
        <dbReference type="Rhea" id="RHEA:46608"/>
        <dbReference type="Rhea" id="RHEA-COMP:11060"/>
        <dbReference type="Rhea" id="RHEA-COMP:11605"/>
        <dbReference type="ChEBI" id="CHEBI:15378"/>
        <dbReference type="ChEBI" id="CHEBI:30013"/>
        <dbReference type="ChEBI" id="CHEBI:30616"/>
        <dbReference type="ChEBI" id="CHEBI:61977"/>
        <dbReference type="ChEBI" id="CHEBI:456216"/>
        <dbReference type="EC" id="2.7.11.13"/>
    </reaction>
</comment>
<keyword evidence="9" id="KW-0418">Kinase</keyword>
<proteinExistence type="inferred from homology"/>
<evidence type="ECO:0000256" key="2">
    <source>
        <dbReference type="ARBA" id="ARBA00022527"/>
    </source>
</evidence>
<feature type="domain" description="Protein kinase" evidence="17">
    <location>
        <begin position="205"/>
        <end position="276"/>
    </location>
</feature>
<evidence type="ECO:0000256" key="6">
    <source>
        <dbReference type="ARBA" id="ARBA00022737"/>
    </source>
</evidence>
<dbReference type="Proteomes" id="UP000237246">
    <property type="component" value="Unassembled WGS sequence"/>
</dbReference>
<evidence type="ECO:0000256" key="10">
    <source>
        <dbReference type="ARBA" id="ARBA00022833"/>
    </source>
</evidence>
<evidence type="ECO:0000256" key="8">
    <source>
        <dbReference type="ARBA" id="ARBA00022771"/>
    </source>
</evidence>
<comment type="catalytic activity">
    <reaction evidence="14">
        <text>L-threonyl-[protein] + ATP = O-phospho-L-threonyl-[protein] + ADP + H(+)</text>
        <dbReference type="Rhea" id="RHEA:46608"/>
        <dbReference type="Rhea" id="RHEA-COMP:11060"/>
        <dbReference type="Rhea" id="RHEA-COMP:11605"/>
        <dbReference type="ChEBI" id="CHEBI:15378"/>
        <dbReference type="ChEBI" id="CHEBI:30013"/>
        <dbReference type="ChEBI" id="CHEBI:30616"/>
        <dbReference type="ChEBI" id="CHEBI:61977"/>
        <dbReference type="ChEBI" id="CHEBI:456216"/>
        <dbReference type="EC" id="2.7.11.1"/>
    </reaction>
</comment>
<evidence type="ECO:0000256" key="12">
    <source>
        <dbReference type="ARBA" id="ARBA00047272"/>
    </source>
</evidence>
<dbReference type="PROSITE" id="PS00107">
    <property type="entry name" value="PROTEIN_KINASE_ATP"/>
    <property type="match status" value="1"/>
</dbReference>
<evidence type="ECO:0000256" key="14">
    <source>
        <dbReference type="ARBA" id="ARBA00047899"/>
    </source>
</evidence>
<evidence type="ECO:0000256" key="4">
    <source>
        <dbReference type="ARBA" id="ARBA00022679"/>
    </source>
</evidence>
<dbReference type="PROSITE" id="PS50081">
    <property type="entry name" value="ZF_DAG_PE_2"/>
    <property type="match status" value="1"/>
</dbReference>
<feature type="domain" description="Phorbol-ester/DAG-type" evidence="18">
    <location>
        <begin position="92"/>
        <end position="142"/>
    </location>
</feature>
<evidence type="ECO:0000256" key="15">
    <source>
        <dbReference type="ARBA" id="ARBA00048679"/>
    </source>
</evidence>
<dbReference type="OrthoDB" id="63267at2759"/>
<feature type="binding site" evidence="16">
    <location>
        <position position="234"/>
    </location>
    <ligand>
        <name>ATP</name>
        <dbReference type="ChEBI" id="CHEBI:30616"/>
    </ligand>
</feature>
<dbReference type="Gene3D" id="3.30.60.20">
    <property type="match status" value="1"/>
</dbReference>
<evidence type="ECO:0000256" key="11">
    <source>
        <dbReference type="ARBA" id="ARBA00022840"/>
    </source>
</evidence>
<keyword evidence="4" id="KW-0808">Transferase</keyword>
<comment type="catalytic activity">
    <reaction evidence="15">
        <text>L-seryl-[protein] + ATP = O-phospho-L-seryl-[protein] + ADP + H(+)</text>
        <dbReference type="Rhea" id="RHEA:17989"/>
        <dbReference type="Rhea" id="RHEA-COMP:9863"/>
        <dbReference type="Rhea" id="RHEA-COMP:11604"/>
        <dbReference type="ChEBI" id="CHEBI:15378"/>
        <dbReference type="ChEBI" id="CHEBI:29999"/>
        <dbReference type="ChEBI" id="CHEBI:30616"/>
        <dbReference type="ChEBI" id="CHEBI:83421"/>
        <dbReference type="ChEBI" id="CHEBI:456216"/>
        <dbReference type="EC" id="2.7.11.1"/>
    </reaction>
</comment>
<reference evidence="19 20" key="1">
    <citation type="submission" date="2018-01" db="EMBL/GenBank/DDBJ databases">
        <title>Comparison of the Chinese Bamboo Partridge and Red Junglefowl genome sequences highlights the importance of demography in genome evolution.</title>
        <authorList>
            <person name="Tiley G.P."/>
            <person name="Kimball R.T."/>
            <person name="Braun E.L."/>
            <person name="Burleigh J.G."/>
        </authorList>
    </citation>
    <scope>NUCLEOTIDE SEQUENCE [LARGE SCALE GENOMIC DNA]</scope>
    <source>
        <strain evidence="19">RTK389</strain>
        <tissue evidence="19">Blood</tissue>
    </source>
</reference>
<dbReference type="InterPro" id="IPR017441">
    <property type="entry name" value="Protein_kinase_ATP_BS"/>
</dbReference>
<evidence type="ECO:0000256" key="13">
    <source>
        <dbReference type="ARBA" id="ARBA00047470"/>
    </source>
</evidence>
<gene>
    <name evidence="19" type="ORF">CIB84_005975</name>
</gene>
<dbReference type="Pfam" id="PF00130">
    <property type="entry name" value="C1_1"/>
    <property type="match status" value="1"/>
</dbReference>
<keyword evidence="7 16" id="KW-0547">Nucleotide-binding</keyword>
<feature type="non-terminal residue" evidence="19">
    <location>
        <position position="276"/>
    </location>
</feature>
<dbReference type="GO" id="GO:0004697">
    <property type="term" value="F:diacylglycerol-dependent serine/threonine kinase activity"/>
    <property type="evidence" value="ECO:0007669"/>
    <property type="project" value="UniProtKB-EC"/>
</dbReference>
<accession>A0A2P4T1P4</accession>
<name>A0A2P4T1P4_BAMTH</name>
<dbReference type="PANTHER" id="PTHR24356">
    <property type="entry name" value="SERINE/THREONINE-PROTEIN KINASE"/>
    <property type="match status" value="1"/>
</dbReference>
<evidence type="ECO:0000313" key="19">
    <source>
        <dbReference type="EMBL" id="POI30275.1"/>
    </source>
</evidence>
<comment type="catalytic activity">
    <reaction evidence="13">
        <text>L-seryl-[protein] + ATP = O-phospho-L-seryl-[protein] + ADP + H(+)</text>
        <dbReference type="Rhea" id="RHEA:17989"/>
        <dbReference type="Rhea" id="RHEA-COMP:9863"/>
        <dbReference type="Rhea" id="RHEA-COMP:11604"/>
        <dbReference type="ChEBI" id="CHEBI:15378"/>
        <dbReference type="ChEBI" id="CHEBI:29999"/>
        <dbReference type="ChEBI" id="CHEBI:30616"/>
        <dbReference type="ChEBI" id="CHEBI:83421"/>
        <dbReference type="ChEBI" id="CHEBI:456216"/>
        <dbReference type="EC" id="2.7.11.13"/>
    </reaction>
</comment>
<dbReference type="GO" id="GO:0008270">
    <property type="term" value="F:zinc ion binding"/>
    <property type="evidence" value="ECO:0007669"/>
    <property type="project" value="UniProtKB-KW"/>
</dbReference>
<evidence type="ECO:0008006" key="21">
    <source>
        <dbReference type="Google" id="ProtNLM"/>
    </source>
</evidence>
<dbReference type="Gene3D" id="3.30.200.20">
    <property type="entry name" value="Phosphorylase Kinase, domain 1"/>
    <property type="match status" value="1"/>
</dbReference>
<keyword evidence="6" id="KW-0677">Repeat</keyword>
<dbReference type="AlphaFoldDB" id="A0A2P4T1P4"/>
<evidence type="ECO:0000256" key="16">
    <source>
        <dbReference type="PROSITE-ProRule" id="PRU10141"/>
    </source>
</evidence>
<dbReference type="SMART" id="SM00109">
    <property type="entry name" value="C1"/>
    <property type="match status" value="1"/>
</dbReference>